<protein>
    <submittedName>
        <fullName evidence="2">Uncharacterized protein</fullName>
    </submittedName>
</protein>
<evidence type="ECO:0000256" key="1">
    <source>
        <dbReference type="SAM" id="Phobius"/>
    </source>
</evidence>
<dbReference type="EMBL" id="JARBHB010000002">
    <property type="protein sequence ID" value="KAJ8891593.1"/>
    <property type="molecule type" value="Genomic_DNA"/>
</dbReference>
<accession>A0ABQ9I6I7</accession>
<feature type="transmembrane region" description="Helical" evidence="1">
    <location>
        <begin position="534"/>
        <end position="557"/>
    </location>
</feature>
<feature type="transmembrane region" description="Helical" evidence="1">
    <location>
        <begin position="500"/>
        <end position="522"/>
    </location>
</feature>
<reference evidence="2 3" key="1">
    <citation type="submission" date="2023-02" db="EMBL/GenBank/DDBJ databases">
        <title>LHISI_Scaffold_Assembly.</title>
        <authorList>
            <person name="Stuart O.P."/>
            <person name="Cleave R."/>
            <person name="Magrath M.J.L."/>
            <person name="Mikheyev A.S."/>
        </authorList>
    </citation>
    <scope>NUCLEOTIDE SEQUENCE [LARGE SCALE GENOMIC DNA]</scope>
    <source>
        <strain evidence="2">Daus_M_001</strain>
        <tissue evidence="2">Leg muscle</tissue>
    </source>
</reference>
<keyword evidence="1" id="KW-0472">Membrane</keyword>
<proteinExistence type="predicted"/>
<keyword evidence="3" id="KW-1185">Reference proteome</keyword>
<evidence type="ECO:0000313" key="3">
    <source>
        <dbReference type="Proteomes" id="UP001159363"/>
    </source>
</evidence>
<dbReference type="Proteomes" id="UP001159363">
    <property type="component" value="Chromosome 2"/>
</dbReference>
<gene>
    <name evidence="2" type="ORF">PR048_004121</name>
</gene>
<sequence>MEVNEPNGMPPIEILSPLLWSSFGDSWTAPTHPYSPRRVNLNSSISRAHLQCSVVQSHATIELSICRVGGTGTRARDCKSATLPLSYESRASLAYNSYNVISLLGSQGRFVNVFTEYRESIGGAERHSCGRREHRGCATIFPGTIPLRRSSSKDNTALETQAVSDGINEIQTVDRTSNLTTGHMCGSAAITHHFSAETSIRACNSKIHNWLAHSLSTKANRVQSPARGNRAGRCRWGAFSRGSPVSLALSFQCHSILTSITLVVCLDLAVKSRPNLSTHSPFDYPPCHFFKLAVPSTNVVFMRRIFTTNTRQRFKFRKLKDTSNFLPTVHILPHCASLLNRELRSRPLEKVVAESNCKCKQRAAVSSANLGAAAESISPVLVHADEGPYNLSESPCNHSRDPYNHSRNSYNHNGVLITMEVVPIFKVGILITTEWVLITSAGLLVTTVDVLLTTSVILVPTAGVLIILAGVLITTTGVLITKTVVLVTTAGVLVTTVGNLITTAVVLITTTMVLITTAAVLIATAGVLITTVDVLITAAMVLVTTLGVLITTASVIITTAGVLITTVGVLIIAAMVLVTTVGGSYNHTQGLYNHDGVPYKYSFGPCKHACSLYNYSGVPCNHSGGPYVHSGGPYNHSPGPYNHTKGPCNHSRVPYNHNEGPYNHSCGPCNQSGDTNSHDLHGFCSHELPIKRTRTSYQKISDEITLD</sequence>
<keyword evidence="1" id="KW-1133">Transmembrane helix</keyword>
<name>A0ABQ9I6I7_9NEOP</name>
<comment type="caution">
    <text evidence="2">The sequence shown here is derived from an EMBL/GenBank/DDBJ whole genome shotgun (WGS) entry which is preliminary data.</text>
</comment>
<feature type="transmembrane region" description="Helical" evidence="1">
    <location>
        <begin position="563"/>
        <end position="585"/>
    </location>
</feature>
<evidence type="ECO:0000313" key="2">
    <source>
        <dbReference type="EMBL" id="KAJ8891593.1"/>
    </source>
</evidence>
<keyword evidence="1" id="KW-0812">Transmembrane</keyword>
<feature type="transmembrane region" description="Helical" evidence="1">
    <location>
        <begin position="457"/>
        <end position="480"/>
    </location>
</feature>
<organism evidence="2 3">
    <name type="scientific">Dryococelus australis</name>
    <dbReference type="NCBI Taxonomy" id="614101"/>
    <lineage>
        <taxon>Eukaryota</taxon>
        <taxon>Metazoa</taxon>
        <taxon>Ecdysozoa</taxon>
        <taxon>Arthropoda</taxon>
        <taxon>Hexapoda</taxon>
        <taxon>Insecta</taxon>
        <taxon>Pterygota</taxon>
        <taxon>Neoptera</taxon>
        <taxon>Polyneoptera</taxon>
        <taxon>Phasmatodea</taxon>
        <taxon>Verophasmatodea</taxon>
        <taxon>Anareolatae</taxon>
        <taxon>Phasmatidae</taxon>
        <taxon>Eurycanthinae</taxon>
        <taxon>Dryococelus</taxon>
    </lineage>
</organism>